<keyword evidence="2" id="KW-1185">Reference proteome</keyword>
<sequence>MHNVHRRRERKLITLHRLNQPVGPTDEVVTELSSFLGILARTVTLCPFDIFDWRNMGKQKGFMGLHQGLKFSIIKYL</sequence>
<dbReference type="Proteomes" id="UP001371456">
    <property type="component" value="Unassembled WGS sequence"/>
</dbReference>
<comment type="caution">
    <text evidence="1">The sequence shown here is derived from an EMBL/GenBank/DDBJ whole genome shotgun (WGS) entry which is preliminary data.</text>
</comment>
<proteinExistence type="predicted"/>
<name>A0AAN8TQL7_SOLBU</name>
<gene>
    <name evidence="1" type="ORF">RDI58_011176</name>
</gene>
<organism evidence="1 2">
    <name type="scientific">Solanum bulbocastanum</name>
    <name type="common">Wild potato</name>
    <dbReference type="NCBI Taxonomy" id="147425"/>
    <lineage>
        <taxon>Eukaryota</taxon>
        <taxon>Viridiplantae</taxon>
        <taxon>Streptophyta</taxon>
        <taxon>Embryophyta</taxon>
        <taxon>Tracheophyta</taxon>
        <taxon>Spermatophyta</taxon>
        <taxon>Magnoliopsida</taxon>
        <taxon>eudicotyledons</taxon>
        <taxon>Gunneridae</taxon>
        <taxon>Pentapetalae</taxon>
        <taxon>asterids</taxon>
        <taxon>lamiids</taxon>
        <taxon>Solanales</taxon>
        <taxon>Solanaceae</taxon>
        <taxon>Solanoideae</taxon>
        <taxon>Solaneae</taxon>
        <taxon>Solanum</taxon>
    </lineage>
</organism>
<accession>A0AAN8TQL7</accession>
<evidence type="ECO:0000313" key="2">
    <source>
        <dbReference type="Proteomes" id="UP001371456"/>
    </source>
</evidence>
<dbReference type="EMBL" id="JBANQN010000004">
    <property type="protein sequence ID" value="KAK6792095.1"/>
    <property type="molecule type" value="Genomic_DNA"/>
</dbReference>
<dbReference type="AlphaFoldDB" id="A0AAN8TQL7"/>
<evidence type="ECO:0000313" key="1">
    <source>
        <dbReference type="EMBL" id="KAK6792095.1"/>
    </source>
</evidence>
<protein>
    <submittedName>
        <fullName evidence="1">Uncharacterized protein</fullName>
    </submittedName>
</protein>
<reference evidence="1 2" key="1">
    <citation type="submission" date="2024-02" db="EMBL/GenBank/DDBJ databases">
        <title>de novo genome assembly of Solanum bulbocastanum strain 11H21.</title>
        <authorList>
            <person name="Hosaka A.J."/>
        </authorList>
    </citation>
    <scope>NUCLEOTIDE SEQUENCE [LARGE SCALE GENOMIC DNA]</scope>
    <source>
        <tissue evidence="1">Young leaves</tissue>
    </source>
</reference>